<name>A0ACC2KM45_PERAE</name>
<evidence type="ECO:0000313" key="2">
    <source>
        <dbReference type="Proteomes" id="UP001234297"/>
    </source>
</evidence>
<proteinExistence type="predicted"/>
<protein>
    <submittedName>
        <fullName evidence="1">Uncharacterized protein</fullName>
    </submittedName>
</protein>
<comment type="caution">
    <text evidence="1">The sequence shown here is derived from an EMBL/GenBank/DDBJ whole genome shotgun (WGS) entry which is preliminary data.</text>
</comment>
<organism evidence="1 2">
    <name type="scientific">Persea americana</name>
    <name type="common">Avocado</name>
    <dbReference type="NCBI Taxonomy" id="3435"/>
    <lineage>
        <taxon>Eukaryota</taxon>
        <taxon>Viridiplantae</taxon>
        <taxon>Streptophyta</taxon>
        <taxon>Embryophyta</taxon>
        <taxon>Tracheophyta</taxon>
        <taxon>Spermatophyta</taxon>
        <taxon>Magnoliopsida</taxon>
        <taxon>Magnoliidae</taxon>
        <taxon>Laurales</taxon>
        <taxon>Lauraceae</taxon>
        <taxon>Persea</taxon>
    </lineage>
</organism>
<keyword evidence="2" id="KW-1185">Reference proteome</keyword>
<sequence>MGSPGLRERLRWREGRRIGWRMMGRDELQRAGRRRSGVRVCWEEDGAWRRWVVRDEEEGDGRWMGCSVQKKKMESLGLRESPAQGDDGLGGG</sequence>
<evidence type="ECO:0000313" key="1">
    <source>
        <dbReference type="EMBL" id="KAJ8622075.1"/>
    </source>
</evidence>
<accession>A0ACC2KM45</accession>
<dbReference type="Proteomes" id="UP001234297">
    <property type="component" value="Chromosome 10"/>
</dbReference>
<dbReference type="EMBL" id="CM056818">
    <property type="protein sequence ID" value="KAJ8622075.1"/>
    <property type="molecule type" value="Genomic_DNA"/>
</dbReference>
<reference evidence="1 2" key="1">
    <citation type="journal article" date="2022" name="Hortic Res">
        <title>A haplotype resolved chromosomal level avocado genome allows analysis of novel avocado genes.</title>
        <authorList>
            <person name="Nath O."/>
            <person name="Fletcher S.J."/>
            <person name="Hayward A."/>
            <person name="Shaw L.M."/>
            <person name="Masouleh A.K."/>
            <person name="Furtado A."/>
            <person name="Henry R.J."/>
            <person name="Mitter N."/>
        </authorList>
    </citation>
    <scope>NUCLEOTIDE SEQUENCE [LARGE SCALE GENOMIC DNA]</scope>
    <source>
        <strain evidence="2">cv. Hass</strain>
    </source>
</reference>
<gene>
    <name evidence="1" type="ORF">MRB53_030604</name>
</gene>